<dbReference type="PANTHER" id="PTHR10627:SF76">
    <property type="entry name" value="KH DOMAIN-CONTAINING PROTEIN YLL032C"/>
    <property type="match status" value="1"/>
</dbReference>
<dbReference type="Gene3D" id="3.30.1370.10">
    <property type="entry name" value="K Homology domain, type 1"/>
    <property type="match status" value="3"/>
</dbReference>
<keyword evidence="1" id="KW-0677">Repeat</keyword>
<dbReference type="Proteomes" id="UP000054097">
    <property type="component" value="Unassembled WGS sequence"/>
</dbReference>
<keyword evidence="5" id="KW-1185">Reference proteome</keyword>
<feature type="domain" description="K Homology" evidence="3">
    <location>
        <begin position="178"/>
        <end position="260"/>
    </location>
</feature>
<dbReference type="STRING" id="933852.A0A0C3BBH6"/>
<dbReference type="EMBL" id="KN824277">
    <property type="protein sequence ID" value="KIM34165.1"/>
    <property type="molecule type" value="Genomic_DNA"/>
</dbReference>
<dbReference type="CDD" id="cd22453">
    <property type="entry name" value="KH-I_MUG60_like"/>
    <property type="match status" value="1"/>
</dbReference>
<dbReference type="SMART" id="SM00322">
    <property type="entry name" value="KH"/>
    <property type="match status" value="3"/>
</dbReference>
<proteinExistence type="predicted"/>
<reference evidence="5" key="2">
    <citation type="submission" date="2015-01" db="EMBL/GenBank/DDBJ databases">
        <title>Evolutionary Origins and Diversification of the Mycorrhizal Mutualists.</title>
        <authorList>
            <consortium name="DOE Joint Genome Institute"/>
            <consortium name="Mycorrhizal Genomics Consortium"/>
            <person name="Kohler A."/>
            <person name="Kuo A."/>
            <person name="Nagy L.G."/>
            <person name="Floudas D."/>
            <person name="Copeland A."/>
            <person name="Barry K.W."/>
            <person name="Cichocki N."/>
            <person name="Veneault-Fourrey C."/>
            <person name="LaButti K."/>
            <person name="Lindquist E.A."/>
            <person name="Lipzen A."/>
            <person name="Lundell T."/>
            <person name="Morin E."/>
            <person name="Murat C."/>
            <person name="Riley R."/>
            <person name="Ohm R."/>
            <person name="Sun H."/>
            <person name="Tunlid A."/>
            <person name="Henrissat B."/>
            <person name="Grigoriev I.V."/>
            <person name="Hibbett D.S."/>
            <person name="Martin F."/>
        </authorList>
    </citation>
    <scope>NUCLEOTIDE SEQUENCE [LARGE SCALE GENOMIC DNA]</scope>
    <source>
        <strain evidence="5">MAFF 305830</strain>
    </source>
</reference>
<dbReference type="GO" id="GO:0005737">
    <property type="term" value="C:cytoplasm"/>
    <property type="evidence" value="ECO:0007669"/>
    <property type="project" value="TreeGrafter"/>
</dbReference>
<evidence type="ECO:0000256" key="2">
    <source>
        <dbReference type="PROSITE-ProRule" id="PRU00117"/>
    </source>
</evidence>
<dbReference type="InterPro" id="IPR056553">
    <property type="entry name" value="KH_Mug60-KHD4"/>
</dbReference>
<dbReference type="Pfam" id="PF24563">
    <property type="entry name" value="KH_Mug60-KHD4"/>
    <property type="match status" value="1"/>
</dbReference>
<dbReference type="InterPro" id="IPR036612">
    <property type="entry name" value="KH_dom_type_1_sf"/>
</dbReference>
<reference evidence="4 5" key="1">
    <citation type="submission" date="2014-04" db="EMBL/GenBank/DDBJ databases">
        <authorList>
            <consortium name="DOE Joint Genome Institute"/>
            <person name="Kuo A."/>
            <person name="Zuccaro A."/>
            <person name="Kohler A."/>
            <person name="Nagy L.G."/>
            <person name="Floudas D."/>
            <person name="Copeland A."/>
            <person name="Barry K.W."/>
            <person name="Cichocki N."/>
            <person name="Veneault-Fourrey C."/>
            <person name="LaButti K."/>
            <person name="Lindquist E.A."/>
            <person name="Lipzen A."/>
            <person name="Lundell T."/>
            <person name="Morin E."/>
            <person name="Murat C."/>
            <person name="Sun H."/>
            <person name="Tunlid A."/>
            <person name="Henrissat B."/>
            <person name="Grigoriev I.V."/>
            <person name="Hibbett D.S."/>
            <person name="Martin F."/>
            <person name="Nordberg H.P."/>
            <person name="Cantor M.N."/>
            <person name="Hua S.X."/>
        </authorList>
    </citation>
    <scope>NUCLEOTIDE SEQUENCE [LARGE SCALE GENOMIC DNA]</scope>
    <source>
        <strain evidence="4 5">MAFF 305830</strain>
    </source>
</reference>
<dbReference type="PANTHER" id="PTHR10627">
    <property type="entry name" value="SCP160"/>
    <property type="match status" value="1"/>
</dbReference>
<gene>
    <name evidence="4" type="ORF">M408DRAFT_91529</name>
</gene>
<dbReference type="GO" id="GO:0003729">
    <property type="term" value="F:mRNA binding"/>
    <property type="evidence" value="ECO:0007669"/>
    <property type="project" value="TreeGrafter"/>
</dbReference>
<name>A0A0C3BBH6_SERVB</name>
<dbReference type="AlphaFoldDB" id="A0A0C3BBH6"/>
<protein>
    <recommendedName>
        <fullName evidence="3">K Homology domain-containing protein</fullName>
    </recommendedName>
</protein>
<accession>A0A0C3BBH6</accession>
<dbReference type="HOGENOM" id="CLU_002477_0_0_1"/>
<dbReference type="OrthoDB" id="271862at2759"/>
<feature type="domain" description="K Homology" evidence="3">
    <location>
        <begin position="559"/>
        <end position="627"/>
    </location>
</feature>
<evidence type="ECO:0000313" key="5">
    <source>
        <dbReference type="Proteomes" id="UP000054097"/>
    </source>
</evidence>
<evidence type="ECO:0000256" key="1">
    <source>
        <dbReference type="ARBA" id="ARBA00022737"/>
    </source>
</evidence>
<sequence length="737" mass="82407">MEPYLTSFRLSRLASVETSQSTTDPATVDALNLLVTNLNKTGGVAVTYRKQDNSESWIFTLSGPYQSVLAVKGVILREAPLQLHRASIKVTRTEILDHPTTSPRLKLEVRKQLDEVAGATGAHISVINPTNSAQEGDTVDTWTRIEAERSCELLVTGKQDAVDIARVLLLVMLDKLNGLHAESFEIDVKLLSVLAGRKRAALQTVQEETATNVYYPSLLNGLSGSADARKIARAQANLVWVTGDFLNVQRARDKLMQLALGKAKSILSRDIAMSPQKLDWMLLERSDDLKQIMTDNGSFIQFPTIGSQTSAVTVYGDQRTSIQRTVRTLMALTVHVYSASYWLLPMNFMPPNLIPAQLIPALELISGTTACEASYKNNCFEFQGYHADIVHAVSLIGEQDIVKPFGHEIHFQIEMSNEHRDFISGKKNGKVNKIMQQSNVVIKFEVFNDFNFIISLQGNDASALQGLGYLHEEIPAEISFHVPEVYHKRIIGVGGKSIQKIMKKYGTFVKFSNQEEYASIGGYHENDDNVLARTPAKNAPNLEHLRAAIMELVAPKDRDFMTERIEVPRRYHRTLLGESSIFIRDIERKSACRVRFPDRELALDYVDIFGPNAQAHIAAAMLLEHVPFEAEMSVPPNPELPRVVNTPNFADFAEGIKRELHVTIVPQLKSGTEQSIFKFHCQRSNADYLSAAKELLESYLLNYNIQIFSTQAHKRADSFADTFSHFHSRVLANPNTG</sequence>
<evidence type="ECO:0000313" key="4">
    <source>
        <dbReference type="EMBL" id="KIM34165.1"/>
    </source>
</evidence>
<dbReference type="InterPro" id="IPR004088">
    <property type="entry name" value="KH_dom_type_1"/>
</dbReference>
<dbReference type="PROSITE" id="PS50084">
    <property type="entry name" value="KH_TYPE_1"/>
    <property type="match status" value="2"/>
</dbReference>
<dbReference type="CDD" id="cd00105">
    <property type="entry name" value="KH-I"/>
    <property type="match status" value="2"/>
</dbReference>
<keyword evidence="2" id="KW-0694">RNA-binding</keyword>
<dbReference type="SUPFAM" id="SSF54791">
    <property type="entry name" value="Eukaryotic type KH-domain (KH-domain type I)"/>
    <property type="match status" value="4"/>
</dbReference>
<dbReference type="Pfam" id="PF00013">
    <property type="entry name" value="KH_1"/>
    <property type="match status" value="2"/>
</dbReference>
<feature type="domain" description="K Homology" evidence="3">
    <location>
        <begin position="474"/>
        <end position="551"/>
    </location>
</feature>
<evidence type="ECO:0000259" key="3">
    <source>
        <dbReference type="SMART" id="SM00322"/>
    </source>
</evidence>
<dbReference type="InterPro" id="IPR004087">
    <property type="entry name" value="KH_dom"/>
</dbReference>
<organism evidence="4 5">
    <name type="scientific">Serendipita vermifera MAFF 305830</name>
    <dbReference type="NCBI Taxonomy" id="933852"/>
    <lineage>
        <taxon>Eukaryota</taxon>
        <taxon>Fungi</taxon>
        <taxon>Dikarya</taxon>
        <taxon>Basidiomycota</taxon>
        <taxon>Agaricomycotina</taxon>
        <taxon>Agaricomycetes</taxon>
        <taxon>Sebacinales</taxon>
        <taxon>Serendipitaceae</taxon>
        <taxon>Serendipita</taxon>
    </lineage>
</organism>